<evidence type="ECO:0000256" key="6">
    <source>
        <dbReference type="ARBA" id="ARBA00022692"/>
    </source>
</evidence>
<feature type="transmembrane region" description="Helical" evidence="9">
    <location>
        <begin position="62"/>
        <end position="85"/>
    </location>
</feature>
<dbReference type="InterPro" id="IPR047817">
    <property type="entry name" value="ABC2_TM_bact-type"/>
</dbReference>
<sequence>MQLFKEIYAYREMIFSLVRRDLKGRYKGSALGFFWTFLNPLLQLVVYTFVFSVIMRSNVEDYYLHLFVALVPWLFFSMSVSEGCSCIRSQQDLVKKIYFPREVLPIAYVTSQFINMLLSFVVVLVVVLISGRGLNLIALLCLPIIAIVEYLLCLGSALFVSAITVYIRDMEYLLKIITMALQFLTPVMYSIDIVPERFMAIYLLNPMTPIILAYRDILYYGKVPRLTTLLHAVLMGMILLVIGFLVFGKLKRRFAEEL</sequence>
<evidence type="ECO:0000313" key="11">
    <source>
        <dbReference type="EMBL" id="QIX91415.1"/>
    </source>
</evidence>
<evidence type="ECO:0000256" key="3">
    <source>
        <dbReference type="ARBA" id="ARBA00022448"/>
    </source>
</evidence>
<feature type="transmembrane region" description="Helical" evidence="9">
    <location>
        <begin position="106"/>
        <end position="130"/>
    </location>
</feature>
<accession>A0A1I0CGR4</accession>
<dbReference type="PANTHER" id="PTHR30413">
    <property type="entry name" value="INNER MEMBRANE TRANSPORT PERMEASE"/>
    <property type="match status" value="1"/>
</dbReference>
<dbReference type="Proteomes" id="UP000182121">
    <property type="component" value="Unassembled WGS sequence"/>
</dbReference>
<evidence type="ECO:0000259" key="10">
    <source>
        <dbReference type="PROSITE" id="PS51012"/>
    </source>
</evidence>
<keyword evidence="7 9" id="KW-1133">Transmembrane helix</keyword>
<feature type="domain" description="ABC transmembrane type-2" evidence="10">
    <location>
        <begin position="31"/>
        <end position="250"/>
    </location>
</feature>
<dbReference type="InterPro" id="IPR013525">
    <property type="entry name" value="ABC2_TM"/>
</dbReference>
<dbReference type="EMBL" id="CP050964">
    <property type="protein sequence ID" value="QIX91415.1"/>
    <property type="molecule type" value="Genomic_DNA"/>
</dbReference>
<evidence type="ECO:0000256" key="7">
    <source>
        <dbReference type="ARBA" id="ARBA00022989"/>
    </source>
</evidence>
<reference evidence="11 14" key="2">
    <citation type="submission" date="2019-11" db="EMBL/GenBank/DDBJ databases">
        <title>FDA dAtabase for Regulatory Grade micrObial Sequences (FDA-ARGOS): Supporting development and validation of Infectious Disease Dx tests.</title>
        <authorList>
            <person name="Turner S."/>
            <person name="Byrd R."/>
            <person name="Tallon L."/>
            <person name="Sadzewicz L."/>
            <person name="Vavikolanu K."/>
            <person name="Mehta A."/>
            <person name="Aluvathingal J."/>
            <person name="Nadendla S."/>
            <person name="Myers T."/>
            <person name="Yan Y."/>
            <person name="Sichtig H."/>
        </authorList>
    </citation>
    <scope>NUCLEOTIDE SEQUENCE [LARGE SCALE GENOMIC DNA]</scope>
    <source>
        <strain evidence="11 14">FDAARGOS_739</strain>
    </source>
</reference>
<dbReference type="Proteomes" id="UP000501069">
    <property type="component" value="Chromosome"/>
</dbReference>
<evidence type="ECO:0000256" key="9">
    <source>
        <dbReference type="RuleBase" id="RU361157"/>
    </source>
</evidence>
<comment type="subcellular location">
    <subcellularLocation>
        <location evidence="1">Cell inner membrane</location>
        <topology evidence="1">Multi-pass membrane protein</topology>
    </subcellularLocation>
    <subcellularLocation>
        <location evidence="9">Cell membrane</location>
        <topology evidence="9">Multi-pass membrane protein</topology>
    </subcellularLocation>
</comment>
<feature type="transmembrane region" description="Helical" evidence="9">
    <location>
        <begin position="136"/>
        <end position="160"/>
    </location>
</feature>
<organism evidence="12 13">
    <name type="scientific">Enterocloster clostridioformis</name>
    <dbReference type="NCBI Taxonomy" id="1531"/>
    <lineage>
        <taxon>Bacteria</taxon>
        <taxon>Bacillati</taxon>
        <taxon>Bacillota</taxon>
        <taxon>Clostridia</taxon>
        <taxon>Lachnospirales</taxon>
        <taxon>Lachnospiraceae</taxon>
        <taxon>Enterocloster</taxon>
    </lineage>
</organism>
<reference evidence="12 13" key="1">
    <citation type="submission" date="2016-10" db="EMBL/GenBank/DDBJ databases">
        <authorList>
            <person name="Varghese N."/>
            <person name="Submissions S."/>
        </authorList>
    </citation>
    <scope>NUCLEOTIDE SEQUENCE [LARGE SCALE GENOMIC DNA]</scope>
    <source>
        <strain evidence="12 13">NLAE-zl-C196</strain>
    </source>
</reference>
<dbReference type="GO" id="GO:0140359">
    <property type="term" value="F:ABC-type transporter activity"/>
    <property type="evidence" value="ECO:0007669"/>
    <property type="project" value="InterPro"/>
</dbReference>
<dbReference type="Pfam" id="PF01061">
    <property type="entry name" value="ABC2_membrane"/>
    <property type="match status" value="1"/>
</dbReference>
<keyword evidence="6 9" id="KW-0812">Transmembrane</keyword>
<name>A0A1I0CGR4_9FIRM</name>
<dbReference type="AlphaFoldDB" id="A0A1I0CGR4"/>
<feature type="transmembrane region" description="Helical" evidence="9">
    <location>
        <begin position="172"/>
        <end position="191"/>
    </location>
</feature>
<dbReference type="GO" id="GO:0005886">
    <property type="term" value="C:plasma membrane"/>
    <property type="evidence" value="ECO:0007669"/>
    <property type="project" value="UniProtKB-SubCell"/>
</dbReference>
<feature type="transmembrane region" description="Helical" evidence="9">
    <location>
        <begin position="226"/>
        <end position="248"/>
    </location>
</feature>
<protein>
    <recommendedName>
        <fullName evidence="9">Transport permease protein</fullName>
    </recommendedName>
</protein>
<keyword evidence="4 9" id="KW-1003">Cell membrane</keyword>
<keyword evidence="3 9" id="KW-0813">Transport</keyword>
<gene>
    <name evidence="11" type="ORF">FOC47_13210</name>
    <name evidence="12" type="ORF">SAMN05216521_100260</name>
</gene>
<dbReference type="GO" id="GO:0015920">
    <property type="term" value="P:lipopolysaccharide transport"/>
    <property type="evidence" value="ECO:0007669"/>
    <property type="project" value="TreeGrafter"/>
</dbReference>
<evidence type="ECO:0000256" key="2">
    <source>
        <dbReference type="ARBA" id="ARBA00007783"/>
    </source>
</evidence>
<evidence type="ECO:0000256" key="1">
    <source>
        <dbReference type="ARBA" id="ARBA00004429"/>
    </source>
</evidence>
<dbReference type="GeneID" id="57962122"/>
<feature type="transmembrane region" description="Helical" evidence="9">
    <location>
        <begin position="29"/>
        <end position="50"/>
    </location>
</feature>
<dbReference type="EMBL" id="FOIO01000002">
    <property type="protein sequence ID" value="SET18548.1"/>
    <property type="molecule type" value="Genomic_DNA"/>
</dbReference>
<keyword evidence="5" id="KW-0997">Cell inner membrane</keyword>
<evidence type="ECO:0000313" key="14">
    <source>
        <dbReference type="Proteomes" id="UP000501069"/>
    </source>
</evidence>
<proteinExistence type="inferred from homology"/>
<dbReference type="PANTHER" id="PTHR30413:SF8">
    <property type="entry name" value="TRANSPORT PERMEASE PROTEIN"/>
    <property type="match status" value="1"/>
</dbReference>
<evidence type="ECO:0000256" key="5">
    <source>
        <dbReference type="ARBA" id="ARBA00022519"/>
    </source>
</evidence>
<evidence type="ECO:0000256" key="4">
    <source>
        <dbReference type="ARBA" id="ARBA00022475"/>
    </source>
</evidence>
<evidence type="ECO:0000313" key="13">
    <source>
        <dbReference type="Proteomes" id="UP000182121"/>
    </source>
</evidence>
<comment type="similarity">
    <text evidence="2 9">Belongs to the ABC-2 integral membrane protein family.</text>
</comment>
<dbReference type="PROSITE" id="PS51012">
    <property type="entry name" value="ABC_TM2"/>
    <property type="match status" value="1"/>
</dbReference>
<dbReference type="RefSeq" id="WP_003525031.1">
    <property type="nucleotide sequence ID" value="NZ_CABKQO010000003.1"/>
</dbReference>
<evidence type="ECO:0000313" key="12">
    <source>
        <dbReference type="EMBL" id="SET18548.1"/>
    </source>
</evidence>
<keyword evidence="8 9" id="KW-0472">Membrane</keyword>
<evidence type="ECO:0000256" key="8">
    <source>
        <dbReference type="ARBA" id="ARBA00023136"/>
    </source>
</evidence>